<feature type="transmembrane region" description="Helical" evidence="1">
    <location>
        <begin position="514"/>
        <end position="537"/>
    </location>
</feature>
<name>A0A0F4Z6U1_9PEZI</name>
<keyword evidence="3" id="KW-1185">Reference proteome</keyword>
<dbReference type="InterPro" id="IPR039966">
    <property type="entry name" value="C553.12c"/>
</dbReference>
<protein>
    <submittedName>
        <fullName evidence="2">Uncharacterized protein</fullName>
    </submittedName>
</protein>
<organism evidence="2 3">
    <name type="scientific">Thielaviopsis punctulata</name>
    <dbReference type="NCBI Taxonomy" id="72032"/>
    <lineage>
        <taxon>Eukaryota</taxon>
        <taxon>Fungi</taxon>
        <taxon>Dikarya</taxon>
        <taxon>Ascomycota</taxon>
        <taxon>Pezizomycotina</taxon>
        <taxon>Sordariomycetes</taxon>
        <taxon>Hypocreomycetidae</taxon>
        <taxon>Microascales</taxon>
        <taxon>Ceratocystidaceae</taxon>
        <taxon>Thielaviopsis</taxon>
    </lineage>
</organism>
<feature type="transmembrane region" description="Helical" evidence="1">
    <location>
        <begin position="633"/>
        <end position="653"/>
    </location>
</feature>
<evidence type="ECO:0000313" key="2">
    <source>
        <dbReference type="EMBL" id="KKA26254.1"/>
    </source>
</evidence>
<dbReference type="PANTHER" id="PTHR40467:SF1">
    <property type="match status" value="1"/>
</dbReference>
<keyword evidence="1" id="KW-0472">Membrane</keyword>
<dbReference type="EMBL" id="LAEV01002237">
    <property type="protein sequence ID" value="KKA26254.1"/>
    <property type="molecule type" value="Genomic_DNA"/>
</dbReference>
<feature type="transmembrane region" description="Helical" evidence="1">
    <location>
        <begin position="234"/>
        <end position="257"/>
    </location>
</feature>
<comment type="caution">
    <text evidence="2">The sequence shown here is derived from an EMBL/GenBank/DDBJ whole genome shotgun (WGS) entry which is preliminary data.</text>
</comment>
<sequence>MPSFFQFTQGTDAAARYQPDSAPLLGRFRAVPPTQPEPPFSHAQLGFLASADQHPGARRGRGFGHSRNTSTNSIGSFASRDMQQVAQERGALAGYGAIMIPDLRATDISDSEDDQEFSFVFAAPGDQTRPMRSAAAHVARVLRQARRKIVNLYVQPRQGTVKRAINVWYSRYFLMVVVPALLTISWCAIPFPKYEVPWDNDDAEPEEGNLARTVFRHVMSALPGHGEARVEVNFWFFLLIYYSLYNLVALMWITKVFNIYNLNWWPKRLGFPFTFSAIVVTGTVAPLAIYYRPELEFLTRHNTLWTSWTFVIMAMPVMIAFLILTFNERHLGLRKSLSETQRIFTTSWWTGEPETLSHRDSSRHRRRMLQHDSFDHPDLQASEHNANRNRYWVRGGSSTVAMRRSWLPASFVRFIWFCLALTVGLSAYLLGEAYAEIYLRTLPHNSWETIMYVYSWVITVHLLDMLTGWILGVREGERVGSYPLNWIFKLYYMITYQTYVRALYARLRSPSQFLWLQLLSSSFLIILVPLTMTQYFYRTLVFLRLSTQSYDGYQKLCLRNVFIRFIAENASMAAFLGSIAVLHFGSNRELYPYFSFDDPDEPYTFRLTYISSFATWAYVDLEGKMDLVVWPELLPTSAAVTLHVLQNMMFSIIRLQFKHK</sequence>
<feature type="transmembrane region" description="Helical" evidence="1">
    <location>
        <begin position="303"/>
        <end position="326"/>
    </location>
</feature>
<keyword evidence="1" id="KW-0812">Transmembrane</keyword>
<feature type="transmembrane region" description="Helical" evidence="1">
    <location>
        <begin position="451"/>
        <end position="472"/>
    </location>
</feature>
<evidence type="ECO:0000313" key="3">
    <source>
        <dbReference type="Proteomes" id="UP000033483"/>
    </source>
</evidence>
<dbReference type="PANTHER" id="PTHR40467">
    <property type="match status" value="1"/>
</dbReference>
<feature type="transmembrane region" description="Helical" evidence="1">
    <location>
        <begin position="561"/>
        <end position="584"/>
    </location>
</feature>
<dbReference type="AlphaFoldDB" id="A0A0F4Z6U1"/>
<keyword evidence="1" id="KW-1133">Transmembrane helix</keyword>
<proteinExistence type="predicted"/>
<feature type="transmembrane region" description="Helical" evidence="1">
    <location>
        <begin position="269"/>
        <end position="291"/>
    </location>
</feature>
<feature type="transmembrane region" description="Helical" evidence="1">
    <location>
        <begin position="484"/>
        <end position="502"/>
    </location>
</feature>
<feature type="transmembrane region" description="Helical" evidence="1">
    <location>
        <begin position="172"/>
        <end position="191"/>
    </location>
</feature>
<reference evidence="2 3" key="1">
    <citation type="submission" date="2015-03" db="EMBL/GenBank/DDBJ databases">
        <authorList>
            <person name="Radwan O."/>
            <person name="Al-Naeli F.A."/>
            <person name="Rendon G.A."/>
            <person name="Fields C."/>
        </authorList>
    </citation>
    <scope>NUCLEOTIDE SEQUENCE [LARGE SCALE GENOMIC DNA]</scope>
    <source>
        <strain evidence="2">CR-DP1</strain>
    </source>
</reference>
<evidence type="ECO:0000256" key="1">
    <source>
        <dbReference type="SAM" id="Phobius"/>
    </source>
</evidence>
<gene>
    <name evidence="2" type="ORF">TD95_000045</name>
</gene>
<accession>A0A0F4Z6U1</accession>
<feature type="transmembrane region" description="Helical" evidence="1">
    <location>
        <begin position="411"/>
        <end position="431"/>
    </location>
</feature>
<dbReference type="OrthoDB" id="5541877at2759"/>
<dbReference type="Proteomes" id="UP000033483">
    <property type="component" value="Unassembled WGS sequence"/>
</dbReference>